<dbReference type="Pfam" id="PF00440">
    <property type="entry name" value="TetR_N"/>
    <property type="match status" value="1"/>
</dbReference>
<sequence>MTSSIVDKGATPTPRRPGRPRADGASPTGRGTESDLLSAAARLFCTVGYTATSTRAIADAAGVRQASIYHWFGTKSAILQRLLLDSVEPSLESARLLLARPEAPAVRLWALARLDVELLCSGDLNIGALYLLPEVADDGFATFREHREQLRAAYGDLVSGTVGSDVGPDDATAMVLTFVESVILRRRDEPGLDAARAGQRYADLVLRLLGLDDDAVARAHEAGSALADTVRRKKPVARQN</sequence>
<evidence type="ECO:0000256" key="3">
    <source>
        <dbReference type="ARBA" id="ARBA00023163"/>
    </source>
</evidence>
<evidence type="ECO:0000256" key="2">
    <source>
        <dbReference type="ARBA" id="ARBA00023125"/>
    </source>
</evidence>
<dbReference type="PANTHER" id="PTHR30055:SF234">
    <property type="entry name" value="HTH-TYPE TRANSCRIPTIONAL REGULATOR BETI"/>
    <property type="match status" value="1"/>
</dbReference>
<dbReference type="AlphaFoldDB" id="A0A919G8H2"/>
<evidence type="ECO:0000259" key="6">
    <source>
        <dbReference type="PROSITE" id="PS50977"/>
    </source>
</evidence>
<protein>
    <submittedName>
        <fullName evidence="7">TetR family transcriptional regulator</fullName>
    </submittedName>
</protein>
<accession>A0A919G8H2</accession>
<dbReference type="PROSITE" id="PS50977">
    <property type="entry name" value="HTH_TETR_2"/>
    <property type="match status" value="1"/>
</dbReference>
<keyword evidence="2 4" id="KW-0238">DNA-binding</keyword>
<evidence type="ECO:0000256" key="5">
    <source>
        <dbReference type="SAM" id="MobiDB-lite"/>
    </source>
</evidence>
<evidence type="ECO:0000256" key="4">
    <source>
        <dbReference type="PROSITE-ProRule" id="PRU00335"/>
    </source>
</evidence>
<dbReference type="PRINTS" id="PR00455">
    <property type="entry name" value="HTHTETR"/>
</dbReference>
<keyword evidence="3" id="KW-0804">Transcription</keyword>
<name>A0A919G8H2_9MICO</name>
<comment type="caution">
    <text evidence="7">The sequence shown here is derived from an EMBL/GenBank/DDBJ whole genome shotgun (WGS) entry which is preliminary data.</text>
</comment>
<feature type="domain" description="HTH tetR-type" evidence="6">
    <location>
        <begin position="30"/>
        <end position="90"/>
    </location>
</feature>
<dbReference type="InterPro" id="IPR009057">
    <property type="entry name" value="Homeodomain-like_sf"/>
</dbReference>
<dbReference type="InterPro" id="IPR001647">
    <property type="entry name" value="HTH_TetR"/>
</dbReference>
<feature type="DNA-binding region" description="H-T-H motif" evidence="4">
    <location>
        <begin position="53"/>
        <end position="72"/>
    </location>
</feature>
<keyword evidence="1" id="KW-0805">Transcription regulation</keyword>
<dbReference type="InterPro" id="IPR050109">
    <property type="entry name" value="HTH-type_TetR-like_transc_reg"/>
</dbReference>
<dbReference type="PANTHER" id="PTHR30055">
    <property type="entry name" value="HTH-TYPE TRANSCRIPTIONAL REGULATOR RUTR"/>
    <property type="match status" value="1"/>
</dbReference>
<keyword evidence="8" id="KW-1185">Reference proteome</keyword>
<dbReference type="SUPFAM" id="SSF46689">
    <property type="entry name" value="Homeodomain-like"/>
    <property type="match status" value="1"/>
</dbReference>
<reference evidence="7" key="2">
    <citation type="submission" date="2020-09" db="EMBL/GenBank/DDBJ databases">
        <authorList>
            <person name="Sun Q."/>
            <person name="Zhou Y."/>
        </authorList>
    </citation>
    <scope>NUCLEOTIDE SEQUENCE</scope>
    <source>
        <strain evidence="7">CGMCC 4.7398</strain>
    </source>
</reference>
<evidence type="ECO:0000313" key="7">
    <source>
        <dbReference type="EMBL" id="GHH79649.1"/>
    </source>
</evidence>
<evidence type="ECO:0000313" key="8">
    <source>
        <dbReference type="Proteomes" id="UP000627369"/>
    </source>
</evidence>
<gene>
    <name evidence="7" type="ORF">GCM10017772_45830</name>
</gene>
<dbReference type="Gene3D" id="1.10.357.10">
    <property type="entry name" value="Tetracycline Repressor, domain 2"/>
    <property type="match status" value="1"/>
</dbReference>
<proteinExistence type="predicted"/>
<feature type="region of interest" description="Disordered" evidence="5">
    <location>
        <begin position="1"/>
        <end position="33"/>
    </location>
</feature>
<dbReference type="EMBL" id="BNAS01000010">
    <property type="protein sequence ID" value="GHH79649.1"/>
    <property type="molecule type" value="Genomic_DNA"/>
</dbReference>
<dbReference type="GO" id="GO:0003700">
    <property type="term" value="F:DNA-binding transcription factor activity"/>
    <property type="evidence" value="ECO:0007669"/>
    <property type="project" value="TreeGrafter"/>
</dbReference>
<dbReference type="GO" id="GO:0000976">
    <property type="term" value="F:transcription cis-regulatory region binding"/>
    <property type="evidence" value="ECO:0007669"/>
    <property type="project" value="TreeGrafter"/>
</dbReference>
<dbReference type="Proteomes" id="UP000627369">
    <property type="component" value="Unassembled WGS sequence"/>
</dbReference>
<reference evidence="7" key="1">
    <citation type="journal article" date="2014" name="Int. J. Syst. Evol. Microbiol.">
        <title>Complete genome sequence of Corynebacterium casei LMG S-19264T (=DSM 44701T), isolated from a smear-ripened cheese.</title>
        <authorList>
            <consortium name="US DOE Joint Genome Institute (JGI-PGF)"/>
            <person name="Walter F."/>
            <person name="Albersmeier A."/>
            <person name="Kalinowski J."/>
            <person name="Ruckert C."/>
        </authorList>
    </citation>
    <scope>NUCLEOTIDE SEQUENCE</scope>
    <source>
        <strain evidence="7">CGMCC 4.7398</strain>
    </source>
</reference>
<evidence type="ECO:0000256" key="1">
    <source>
        <dbReference type="ARBA" id="ARBA00023015"/>
    </source>
</evidence>
<dbReference type="RefSeq" id="WP_189671626.1">
    <property type="nucleotide sequence ID" value="NZ_BNAS01000010.1"/>
</dbReference>
<organism evidence="7 8">
    <name type="scientific">Promicromonospora soli</name>
    <dbReference type="NCBI Taxonomy" id="2035533"/>
    <lineage>
        <taxon>Bacteria</taxon>
        <taxon>Bacillati</taxon>
        <taxon>Actinomycetota</taxon>
        <taxon>Actinomycetes</taxon>
        <taxon>Micrococcales</taxon>
        <taxon>Promicromonosporaceae</taxon>
        <taxon>Promicromonospora</taxon>
    </lineage>
</organism>